<dbReference type="Gene3D" id="3.40.50.620">
    <property type="entry name" value="HUPs"/>
    <property type="match status" value="1"/>
</dbReference>
<dbReference type="PANTHER" id="PTHR47987">
    <property type="entry name" value="OS08G0249100 PROTEIN"/>
    <property type="match status" value="1"/>
</dbReference>
<dbReference type="SMART" id="SM00220">
    <property type="entry name" value="S_TKc"/>
    <property type="match status" value="1"/>
</dbReference>
<name>A0AAN8VY20_9MAGN</name>
<dbReference type="InterPro" id="IPR046958">
    <property type="entry name" value="RBK1/2/STUNTED"/>
</dbReference>
<dbReference type="SUPFAM" id="SSF56112">
    <property type="entry name" value="Protein kinase-like (PK-like)"/>
    <property type="match status" value="1"/>
</dbReference>
<accession>A0AAN8VY20</accession>
<keyword evidence="10" id="KW-1185">Reference proteome</keyword>
<dbReference type="Proteomes" id="UP001370490">
    <property type="component" value="Unassembled WGS sequence"/>
</dbReference>
<feature type="region of interest" description="Disordered" evidence="7">
    <location>
        <begin position="206"/>
        <end position="233"/>
    </location>
</feature>
<feature type="binding site" evidence="6">
    <location>
        <position position="316"/>
    </location>
    <ligand>
        <name>ATP</name>
        <dbReference type="ChEBI" id="CHEBI:30616"/>
    </ligand>
</feature>
<organism evidence="9 10">
    <name type="scientific">Dillenia turbinata</name>
    <dbReference type="NCBI Taxonomy" id="194707"/>
    <lineage>
        <taxon>Eukaryota</taxon>
        <taxon>Viridiplantae</taxon>
        <taxon>Streptophyta</taxon>
        <taxon>Embryophyta</taxon>
        <taxon>Tracheophyta</taxon>
        <taxon>Spermatophyta</taxon>
        <taxon>Magnoliopsida</taxon>
        <taxon>eudicotyledons</taxon>
        <taxon>Gunneridae</taxon>
        <taxon>Pentapetalae</taxon>
        <taxon>Dilleniales</taxon>
        <taxon>Dilleniaceae</taxon>
        <taxon>Dillenia</taxon>
    </lineage>
</organism>
<evidence type="ECO:0000256" key="7">
    <source>
        <dbReference type="SAM" id="MobiDB-lite"/>
    </source>
</evidence>
<dbReference type="InterPro" id="IPR006016">
    <property type="entry name" value="UspA"/>
</dbReference>
<dbReference type="FunFam" id="3.30.200.20:FF:000325">
    <property type="entry name" value="Putative receptor-like serine/threonine-protein kinase"/>
    <property type="match status" value="1"/>
</dbReference>
<evidence type="ECO:0000256" key="1">
    <source>
        <dbReference type="ARBA" id="ARBA00022527"/>
    </source>
</evidence>
<dbReference type="InterPro" id="IPR001245">
    <property type="entry name" value="Ser-Thr/Tyr_kinase_cat_dom"/>
</dbReference>
<dbReference type="Gene3D" id="1.10.510.10">
    <property type="entry name" value="Transferase(Phosphotransferase) domain 1"/>
    <property type="match status" value="1"/>
</dbReference>
<feature type="domain" description="Protein kinase" evidence="8">
    <location>
        <begin position="288"/>
        <end position="562"/>
    </location>
</feature>
<evidence type="ECO:0000259" key="8">
    <source>
        <dbReference type="PROSITE" id="PS50011"/>
    </source>
</evidence>
<evidence type="ECO:0000313" key="9">
    <source>
        <dbReference type="EMBL" id="KAK6942399.1"/>
    </source>
</evidence>
<dbReference type="GO" id="GO:0005524">
    <property type="term" value="F:ATP binding"/>
    <property type="evidence" value="ECO:0007669"/>
    <property type="project" value="UniProtKB-UniRule"/>
</dbReference>
<dbReference type="CDD" id="cd00293">
    <property type="entry name" value="USP-like"/>
    <property type="match status" value="1"/>
</dbReference>
<dbReference type="Pfam" id="PF07714">
    <property type="entry name" value="PK_Tyr_Ser-Thr"/>
    <property type="match status" value="1"/>
</dbReference>
<evidence type="ECO:0000256" key="5">
    <source>
        <dbReference type="ARBA" id="ARBA00022840"/>
    </source>
</evidence>
<protein>
    <submittedName>
        <fullName evidence="9">UspA</fullName>
    </submittedName>
</protein>
<dbReference type="InterPro" id="IPR011009">
    <property type="entry name" value="Kinase-like_dom_sf"/>
</dbReference>
<evidence type="ECO:0000313" key="10">
    <source>
        <dbReference type="Proteomes" id="UP001370490"/>
    </source>
</evidence>
<dbReference type="FunFam" id="1.10.510.10:FF:000412">
    <property type="entry name" value="Probable receptor-like serine/threonine-protein kinase At5g57670"/>
    <property type="match status" value="1"/>
</dbReference>
<dbReference type="InterPro" id="IPR000719">
    <property type="entry name" value="Prot_kinase_dom"/>
</dbReference>
<keyword evidence="4" id="KW-0418">Kinase</keyword>
<dbReference type="AlphaFoldDB" id="A0AAN8VY20"/>
<keyword evidence="3 6" id="KW-0547">Nucleotide-binding</keyword>
<sequence length="602" mass="67843">MLHLAPAKVLIGISLNIEDSKELLSWAIRVLAHPDDTIIALHVLVCEVKKKQHMRIDQKEFRRAKAYVISVLGEFAESCQKKQVNLEARVAFNRSIGRALIEDARSISADYLLLGGSRNKSNRTSIDITRYCFENAPEKCSVVSTGKSTKALKDSNFGSSHFEEFCQSSSRWLSKSSHINRVGSKRKALKASPRTILNEFKGDSHTIQEDSSSFEGLSITESPSLVPKDQTKNRKQASPIKFISSLLRSPFNLYKRKRIKSASNHYEKEQPLLRCFSYEEISNATNNFHPDNLVGQGGFAEVYRGDLDDGRVIAVKRLAKDTTDENKEKEFLMELGIIGQVCHPNTANLLGCCIENGFHLIFNFSPNGNLASALRGKASKVLEWSVRYKIVVGVARGLHYLHKCCKHRIIHRDIKASNILLGPDYEPQITDFGLAKWLPNEWTYHAMIPIEGTFGYLAPEYFMHGIVDEKTDVFAFGVLLLEIITGRAPVDSSKINLLQWAKPIMDSGDFDKLADPRLGGEYHPGQFQRLVLTASYCTMQSSIWRPSMTEVLGLLVNDDPEIAPSWRFTKYTADDLIDDCSMDFDYELPSDVSLDSEELLRH</sequence>
<dbReference type="InterPro" id="IPR017441">
    <property type="entry name" value="Protein_kinase_ATP_BS"/>
</dbReference>
<dbReference type="InterPro" id="IPR008271">
    <property type="entry name" value="Ser/Thr_kinase_AS"/>
</dbReference>
<dbReference type="Pfam" id="PF00582">
    <property type="entry name" value="Usp"/>
    <property type="match status" value="1"/>
</dbReference>
<dbReference type="SUPFAM" id="SSF52402">
    <property type="entry name" value="Adenine nucleotide alpha hydrolases-like"/>
    <property type="match status" value="1"/>
</dbReference>
<dbReference type="PROSITE" id="PS00108">
    <property type="entry name" value="PROTEIN_KINASE_ST"/>
    <property type="match status" value="1"/>
</dbReference>
<dbReference type="GO" id="GO:0004672">
    <property type="term" value="F:protein kinase activity"/>
    <property type="evidence" value="ECO:0007669"/>
    <property type="project" value="InterPro"/>
</dbReference>
<gene>
    <name evidence="9" type="ORF">RJ641_027776</name>
</gene>
<dbReference type="Gene3D" id="3.30.200.20">
    <property type="entry name" value="Phosphorylase Kinase, domain 1"/>
    <property type="match status" value="1"/>
</dbReference>
<feature type="compositionally biased region" description="Polar residues" evidence="7">
    <location>
        <begin position="209"/>
        <end position="223"/>
    </location>
</feature>
<keyword evidence="1" id="KW-0723">Serine/threonine-protein kinase</keyword>
<proteinExistence type="predicted"/>
<dbReference type="PROSITE" id="PS00107">
    <property type="entry name" value="PROTEIN_KINASE_ATP"/>
    <property type="match status" value="1"/>
</dbReference>
<evidence type="ECO:0000256" key="2">
    <source>
        <dbReference type="ARBA" id="ARBA00022679"/>
    </source>
</evidence>
<reference evidence="9 10" key="1">
    <citation type="submission" date="2023-12" db="EMBL/GenBank/DDBJ databases">
        <title>A high-quality genome assembly for Dillenia turbinata (Dilleniales).</title>
        <authorList>
            <person name="Chanderbali A."/>
        </authorList>
    </citation>
    <scope>NUCLEOTIDE SEQUENCE [LARGE SCALE GENOMIC DNA]</scope>
    <source>
        <strain evidence="9">LSX21</strain>
        <tissue evidence="9">Leaf</tissue>
    </source>
</reference>
<dbReference type="EMBL" id="JBAMMX010000004">
    <property type="protein sequence ID" value="KAK6942399.1"/>
    <property type="molecule type" value="Genomic_DNA"/>
</dbReference>
<evidence type="ECO:0000256" key="6">
    <source>
        <dbReference type="PROSITE-ProRule" id="PRU10141"/>
    </source>
</evidence>
<dbReference type="InterPro" id="IPR014729">
    <property type="entry name" value="Rossmann-like_a/b/a_fold"/>
</dbReference>
<evidence type="ECO:0000256" key="3">
    <source>
        <dbReference type="ARBA" id="ARBA00022741"/>
    </source>
</evidence>
<evidence type="ECO:0000256" key="4">
    <source>
        <dbReference type="ARBA" id="ARBA00022777"/>
    </source>
</evidence>
<keyword evidence="2" id="KW-0808">Transferase</keyword>
<dbReference type="PANTHER" id="PTHR47987:SF3">
    <property type="entry name" value="OS08G0249100 PROTEIN"/>
    <property type="match status" value="1"/>
</dbReference>
<dbReference type="PROSITE" id="PS50011">
    <property type="entry name" value="PROTEIN_KINASE_DOM"/>
    <property type="match status" value="1"/>
</dbReference>
<comment type="caution">
    <text evidence="9">The sequence shown here is derived from an EMBL/GenBank/DDBJ whole genome shotgun (WGS) entry which is preliminary data.</text>
</comment>
<keyword evidence="5 6" id="KW-0067">ATP-binding</keyword>